<name>A0A814RVX5_9BILA</name>
<dbReference type="AlphaFoldDB" id="A0A814RVX5"/>
<evidence type="ECO:0000313" key="1">
    <source>
        <dbReference type="EMBL" id="CAF1138092.1"/>
    </source>
</evidence>
<sequence length="114" mass="13706">RILNESSKLISAFGIFQKENLSNPSEAKRHIQFLVKFYGVNDEDFSLNFDLVFDEYKYFANWILKMEKIENLTNEEFSNLRLVDSNDEDDFILSDIKKSRYKFNFFDLSECIRY</sequence>
<protein>
    <submittedName>
        <fullName evidence="1">Uncharacterized protein</fullName>
    </submittedName>
</protein>
<keyword evidence="2" id="KW-1185">Reference proteome</keyword>
<dbReference type="OrthoDB" id="10194574at2759"/>
<evidence type="ECO:0000313" key="2">
    <source>
        <dbReference type="Proteomes" id="UP000663879"/>
    </source>
</evidence>
<feature type="non-terminal residue" evidence="1">
    <location>
        <position position="1"/>
    </location>
</feature>
<dbReference type="EMBL" id="CAJNOC010010247">
    <property type="protein sequence ID" value="CAF1138092.1"/>
    <property type="molecule type" value="Genomic_DNA"/>
</dbReference>
<accession>A0A814RVX5</accession>
<gene>
    <name evidence="1" type="ORF">OXX778_LOCUS22779</name>
</gene>
<dbReference type="Proteomes" id="UP000663879">
    <property type="component" value="Unassembled WGS sequence"/>
</dbReference>
<proteinExistence type="predicted"/>
<reference evidence="1" key="1">
    <citation type="submission" date="2021-02" db="EMBL/GenBank/DDBJ databases">
        <authorList>
            <person name="Nowell W R."/>
        </authorList>
    </citation>
    <scope>NUCLEOTIDE SEQUENCE</scope>
    <source>
        <strain evidence="1">Ploen Becks lab</strain>
    </source>
</reference>
<comment type="caution">
    <text evidence="1">The sequence shown here is derived from an EMBL/GenBank/DDBJ whole genome shotgun (WGS) entry which is preliminary data.</text>
</comment>
<organism evidence="1 2">
    <name type="scientific">Brachionus calyciflorus</name>
    <dbReference type="NCBI Taxonomy" id="104777"/>
    <lineage>
        <taxon>Eukaryota</taxon>
        <taxon>Metazoa</taxon>
        <taxon>Spiralia</taxon>
        <taxon>Gnathifera</taxon>
        <taxon>Rotifera</taxon>
        <taxon>Eurotatoria</taxon>
        <taxon>Monogononta</taxon>
        <taxon>Pseudotrocha</taxon>
        <taxon>Ploima</taxon>
        <taxon>Brachionidae</taxon>
        <taxon>Brachionus</taxon>
    </lineage>
</organism>